<keyword evidence="2" id="KW-0472">Membrane</keyword>
<feature type="compositionally biased region" description="Polar residues" evidence="1">
    <location>
        <begin position="97"/>
        <end position="133"/>
    </location>
</feature>
<dbReference type="AlphaFoldDB" id="A0A654EH71"/>
<dbReference type="Proteomes" id="UP000426265">
    <property type="component" value="Unassembled WGS sequence"/>
</dbReference>
<evidence type="ECO:0000313" key="3">
    <source>
        <dbReference type="EMBL" id="VYS48108.1"/>
    </source>
</evidence>
<evidence type="ECO:0008006" key="5">
    <source>
        <dbReference type="Google" id="ProtNLM"/>
    </source>
</evidence>
<feature type="transmembrane region" description="Helical" evidence="2">
    <location>
        <begin position="12"/>
        <end position="36"/>
    </location>
</feature>
<proteinExistence type="predicted"/>
<accession>A0A654EH71</accession>
<dbReference type="ExpressionAtlas" id="A0A654EH71">
    <property type="expression patterns" value="baseline and differential"/>
</dbReference>
<organism evidence="3 4">
    <name type="scientific">Arabidopsis thaliana</name>
    <name type="common">Mouse-ear cress</name>
    <dbReference type="NCBI Taxonomy" id="3702"/>
    <lineage>
        <taxon>Eukaryota</taxon>
        <taxon>Viridiplantae</taxon>
        <taxon>Streptophyta</taxon>
        <taxon>Embryophyta</taxon>
        <taxon>Tracheophyta</taxon>
        <taxon>Spermatophyta</taxon>
        <taxon>Magnoliopsida</taxon>
        <taxon>eudicotyledons</taxon>
        <taxon>Gunneridae</taxon>
        <taxon>Pentapetalae</taxon>
        <taxon>rosids</taxon>
        <taxon>malvids</taxon>
        <taxon>Brassicales</taxon>
        <taxon>Brassicaceae</taxon>
        <taxon>Camelineae</taxon>
        <taxon>Arabidopsis</taxon>
    </lineage>
</organism>
<evidence type="ECO:0000256" key="1">
    <source>
        <dbReference type="SAM" id="MobiDB-lite"/>
    </source>
</evidence>
<reference evidence="3 4" key="1">
    <citation type="submission" date="2019-11" db="EMBL/GenBank/DDBJ databases">
        <authorList>
            <person name="Jiao W.-B."/>
            <person name="Schneeberger K."/>
        </authorList>
    </citation>
    <scope>NUCLEOTIDE SEQUENCE [LARGE SCALE GENOMIC DNA]</scope>
    <source>
        <strain evidence="4">cv. An-1</strain>
    </source>
</reference>
<name>A0A654EH71_ARATH</name>
<dbReference type="EMBL" id="CACRSJ010000104">
    <property type="protein sequence ID" value="VYS48108.1"/>
    <property type="molecule type" value="Genomic_DNA"/>
</dbReference>
<feature type="region of interest" description="Disordered" evidence="1">
    <location>
        <begin position="89"/>
        <end position="133"/>
    </location>
</feature>
<keyword evidence="2" id="KW-0812">Transmembrane</keyword>
<keyword evidence="2" id="KW-1133">Transmembrane helix</keyword>
<evidence type="ECO:0000313" key="4">
    <source>
        <dbReference type="Proteomes" id="UP000426265"/>
    </source>
</evidence>
<evidence type="ECO:0000256" key="2">
    <source>
        <dbReference type="SAM" id="Phobius"/>
    </source>
</evidence>
<protein>
    <recommendedName>
        <fullName evidence="5">Transmembrane protein</fullName>
    </recommendedName>
</protein>
<sequence>MSSHWRFRINRCFAMSGDCAVNFPALLVVCLVILTYDISYMIVPGRQYDLLWAFRNLTQILLELICHHRRAQKPPWKQYVEEELRLIGESEDDDGPKSNNEAANVEQNPNPVSTPKSNNEIADGDQNPNPLSSQLVSMQSEYTLPSFDGDQDISVADDVVSFYNSVDVADDRRGGGTVFHDEKEFQISGYEWYFVNICRTM</sequence>
<gene>
    <name evidence="3" type="ORF">AN1_LOCUS3592</name>
</gene>